<reference evidence="3" key="1">
    <citation type="submission" date="2011-08" db="EMBL/GenBank/DDBJ databases">
        <title>The draft genome of Latimeria chalumnae.</title>
        <authorList>
            <person name="Di Palma F."/>
            <person name="Alfoldi J."/>
            <person name="Johnson J."/>
            <person name="Berlin A."/>
            <person name="Gnerre S."/>
            <person name="Jaffe D."/>
            <person name="MacCallum I."/>
            <person name="Young S."/>
            <person name="Walker B.J."/>
            <person name="Lander E."/>
            <person name="Lindblad-Toh K."/>
        </authorList>
    </citation>
    <scope>NUCLEOTIDE SEQUENCE [LARGE SCALE GENOMIC DNA]</scope>
    <source>
        <strain evidence="3">Wild caught</strain>
    </source>
</reference>
<dbReference type="PANTHER" id="PTHR37352">
    <property type="entry name" value="TESTIS-SPECIFIC GENE 13 PROTEIN"/>
    <property type="match status" value="1"/>
</dbReference>
<dbReference type="EMBL" id="AFYH01108103">
    <property type="status" value="NOT_ANNOTATED_CDS"/>
    <property type="molecule type" value="Genomic_DNA"/>
</dbReference>
<keyword evidence="3" id="KW-1185">Reference proteome</keyword>
<accession>M3XHM5</accession>
<evidence type="ECO:0000313" key="3">
    <source>
        <dbReference type="Proteomes" id="UP000008672"/>
    </source>
</evidence>
<sequence length="229" mass="26145">MQLWMLPLTTNSKLPSLQLQKSISNYRKNLGLMYRASETNQDKASLIIANNPLPDLNDLEGKDSPMRYLSLNPLDKKQAPSALPPPMSYKRHLPRTTKDSSNVIHWGDHTGKKWRCRFLTEDSLKCDGQFSKQFAKKRKEMTLPQPNVVSSYALNLKKKYTQNELESRYSKDSDENSHGRRTTWEPLTLDALMETKAVVTAPGERAFKCGQTQQWVIGSTSRKLNGQDT</sequence>
<dbReference type="GeneTree" id="ENSGT00960000190056"/>
<dbReference type="EMBL" id="AFYH01108102">
    <property type="status" value="NOT_ANNOTATED_CDS"/>
    <property type="molecule type" value="Genomic_DNA"/>
</dbReference>
<feature type="region of interest" description="Disordered" evidence="1">
    <location>
        <begin position="163"/>
        <end position="182"/>
    </location>
</feature>
<dbReference type="Ensembl" id="ENSLACT00000025358.1">
    <property type="protein sequence ID" value="ENSLACP00000022231.1"/>
    <property type="gene ID" value="ENSLACG00000022459.1"/>
</dbReference>
<dbReference type="OrthoDB" id="9946729at2759"/>
<protein>
    <submittedName>
        <fullName evidence="2">Testis specific 13</fullName>
    </submittedName>
</protein>
<feature type="region of interest" description="Disordered" evidence="1">
    <location>
        <begin position="76"/>
        <end position="96"/>
    </location>
</feature>
<organism evidence="2 3">
    <name type="scientific">Latimeria chalumnae</name>
    <name type="common">Coelacanth</name>
    <dbReference type="NCBI Taxonomy" id="7897"/>
    <lineage>
        <taxon>Eukaryota</taxon>
        <taxon>Metazoa</taxon>
        <taxon>Chordata</taxon>
        <taxon>Craniata</taxon>
        <taxon>Vertebrata</taxon>
        <taxon>Euteleostomi</taxon>
        <taxon>Coelacanthiformes</taxon>
        <taxon>Coelacanthidae</taxon>
        <taxon>Latimeria</taxon>
    </lineage>
</organism>
<name>M3XHM5_LATCH</name>
<dbReference type="HOGENOM" id="CLU_1209468_0_0_1"/>
<dbReference type="Proteomes" id="UP000008672">
    <property type="component" value="Unassembled WGS sequence"/>
</dbReference>
<reference evidence="2" key="3">
    <citation type="submission" date="2025-09" db="UniProtKB">
        <authorList>
            <consortium name="Ensembl"/>
        </authorList>
    </citation>
    <scope>IDENTIFICATION</scope>
</reference>
<feature type="compositionally biased region" description="Basic and acidic residues" evidence="1">
    <location>
        <begin position="165"/>
        <end position="178"/>
    </location>
</feature>
<dbReference type="OMA" id="WIIKNAT"/>
<dbReference type="STRING" id="7897.ENSLACP00000022231"/>
<dbReference type="InParanoid" id="M3XHM5"/>
<dbReference type="eggNOG" id="ENOG502S9MD">
    <property type="taxonomic scope" value="Eukaryota"/>
</dbReference>
<evidence type="ECO:0000313" key="2">
    <source>
        <dbReference type="Ensembl" id="ENSLACP00000022231.1"/>
    </source>
</evidence>
<dbReference type="PANTHER" id="PTHR37352:SF1">
    <property type="entry name" value="TESTIS-SPECIFIC GENE 13 PROTEIN"/>
    <property type="match status" value="1"/>
</dbReference>
<dbReference type="Pfam" id="PF14994">
    <property type="entry name" value="TSGA13"/>
    <property type="match status" value="1"/>
</dbReference>
<reference evidence="2" key="2">
    <citation type="submission" date="2025-08" db="UniProtKB">
        <authorList>
            <consortium name="Ensembl"/>
        </authorList>
    </citation>
    <scope>IDENTIFICATION</scope>
</reference>
<dbReference type="InterPro" id="IPR029241">
    <property type="entry name" value="TSGA13"/>
</dbReference>
<dbReference type="EMBL" id="AFYH01108105">
    <property type="status" value="NOT_ANNOTATED_CDS"/>
    <property type="molecule type" value="Genomic_DNA"/>
</dbReference>
<dbReference type="AlphaFoldDB" id="M3XHM5"/>
<dbReference type="EMBL" id="AFYH01108104">
    <property type="status" value="NOT_ANNOTATED_CDS"/>
    <property type="molecule type" value="Genomic_DNA"/>
</dbReference>
<evidence type="ECO:0000256" key="1">
    <source>
        <dbReference type="SAM" id="MobiDB-lite"/>
    </source>
</evidence>
<dbReference type="KEGG" id="lcm:106704264"/>
<proteinExistence type="predicted"/>